<dbReference type="AlphaFoldDB" id="J9Z9R4"/>
<gene>
    <name evidence="1" type="ordered locus">LFML04_0656</name>
</gene>
<dbReference type="PATRIC" id="fig|1048260.3.peg.706"/>
<dbReference type="RefSeq" id="WP_014960401.1">
    <property type="nucleotide sequence ID" value="NC_018649.1"/>
</dbReference>
<dbReference type="EMBL" id="CP002919">
    <property type="protein sequence ID" value="AFS52891.1"/>
    <property type="molecule type" value="Genomic_DNA"/>
</dbReference>
<proteinExistence type="predicted"/>
<reference evidence="1 2" key="1">
    <citation type="journal article" date="2011" name="J. Microbiol.">
        <title>Complete genome of Leptospirillum ferriphilum ML-04 provides insight into its physiology and environmental adaptation.</title>
        <authorList>
            <person name="Mi S."/>
            <person name="Song J."/>
            <person name="Lin J."/>
            <person name="Che Y."/>
            <person name="Zheng H."/>
            <person name="Lin J."/>
        </authorList>
    </citation>
    <scope>NUCLEOTIDE SEQUENCE [LARGE SCALE GENOMIC DNA]</scope>
    <source>
        <strain evidence="1 2">ML-04</strain>
    </source>
</reference>
<dbReference type="HOGENOM" id="CLU_3154392_0_0_0"/>
<dbReference type="Proteomes" id="UP000006177">
    <property type="component" value="Chromosome"/>
</dbReference>
<dbReference type="KEGG" id="lfi:LFML04_0656"/>
<accession>J9Z9R4</accession>
<sequence>MTMLSPTPDGPDALSQAPQVALLRSGNLRIVLLRKLFPTKMSETPLSQ</sequence>
<protein>
    <submittedName>
        <fullName evidence="1">Uncharacterized protein</fullName>
    </submittedName>
</protein>
<evidence type="ECO:0000313" key="1">
    <source>
        <dbReference type="EMBL" id="AFS52891.1"/>
    </source>
</evidence>
<name>J9Z9R4_LEPFM</name>
<evidence type="ECO:0000313" key="2">
    <source>
        <dbReference type="Proteomes" id="UP000006177"/>
    </source>
</evidence>
<organism evidence="1 2">
    <name type="scientific">Leptospirillum ferriphilum (strain ML-04)</name>
    <dbReference type="NCBI Taxonomy" id="1048260"/>
    <lineage>
        <taxon>Bacteria</taxon>
        <taxon>Pseudomonadati</taxon>
        <taxon>Nitrospirota</taxon>
        <taxon>Nitrospiria</taxon>
        <taxon>Nitrospirales</taxon>
        <taxon>Nitrospiraceae</taxon>
        <taxon>Leptospirillum</taxon>
    </lineage>
</organism>